<evidence type="ECO:0000313" key="1">
    <source>
        <dbReference type="EMBL" id="KAL5103892.1"/>
    </source>
</evidence>
<reference evidence="1" key="2">
    <citation type="submission" date="2024-12" db="EMBL/GenBank/DDBJ databases">
        <authorList>
            <person name="Estrada K."/>
            <person name="Bobes R.J."/>
            <person name="Sanchez-Flores A."/>
            <person name="Laclette J.P."/>
        </authorList>
    </citation>
    <scope>NUCLEOTIDE SEQUENCE</scope>
    <source>
        <strain evidence="1">WFUcys</strain>
        <tissue evidence="1">Peritoneal cavity of infected mice</tissue>
    </source>
</reference>
<dbReference type="EMBL" id="JAKROA010000015">
    <property type="protein sequence ID" value="KAL5103916.1"/>
    <property type="molecule type" value="Genomic_DNA"/>
</dbReference>
<name>A0ABR4Q2R7_9CEST</name>
<keyword evidence="3" id="KW-1185">Reference proteome</keyword>
<accession>A0ABR4Q2R7</accession>
<evidence type="ECO:0000313" key="3">
    <source>
        <dbReference type="Proteomes" id="UP001651158"/>
    </source>
</evidence>
<reference evidence="1 3" key="1">
    <citation type="journal article" date="2022" name="Front. Cell. Infect. Microbiol.">
        <title>The Genomes of Two Strains of Taenia crassiceps the Animal Model for the Study of Human Cysticercosis.</title>
        <authorList>
            <person name="Bobes R.J."/>
            <person name="Estrada K."/>
            <person name="Rios-Valencia D.G."/>
            <person name="Calderon-Gallegos A."/>
            <person name="de la Torre P."/>
            <person name="Carrero J.C."/>
            <person name="Sanchez-Flores A."/>
            <person name="Laclette J.P."/>
        </authorList>
    </citation>
    <scope>NUCLEOTIDE SEQUENCE [LARGE SCALE GENOMIC DNA]</scope>
    <source>
        <strain evidence="1">WFUcys</strain>
    </source>
</reference>
<evidence type="ECO:0000313" key="2">
    <source>
        <dbReference type="EMBL" id="KAL5103916.1"/>
    </source>
</evidence>
<gene>
    <name evidence="1" type="ORF">TcWFU_004336</name>
    <name evidence="2" type="ORF">TcWFU_005487</name>
</gene>
<dbReference type="Proteomes" id="UP001651158">
    <property type="component" value="Unassembled WGS sequence"/>
</dbReference>
<comment type="caution">
    <text evidence="1">The sequence shown here is derived from an EMBL/GenBank/DDBJ whole genome shotgun (WGS) entry which is preliminary data.</text>
</comment>
<dbReference type="EMBL" id="JAKROA010000015">
    <property type="protein sequence ID" value="KAL5103892.1"/>
    <property type="molecule type" value="Genomic_DNA"/>
</dbReference>
<sequence length="86" mass="9533">MEGAVTVAEEACRKGVLRVLSRSWVAVGEPDVRTAVSSPQSPTESVFLWRFFRRSRLYTKPLTRGLRSNGLEDAGISFCGTDDRAQ</sequence>
<organism evidence="1 3">
    <name type="scientific">Taenia crassiceps</name>
    <dbReference type="NCBI Taxonomy" id="6207"/>
    <lineage>
        <taxon>Eukaryota</taxon>
        <taxon>Metazoa</taxon>
        <taxon>Spiralia</taxon>
        <taxon>Lophotrochozoa</taxon>
        <taxon>Platyhelminthes</taxon>
        <taxon>Cestoda</taxon>
        <taxon>Eucestoda</taxon>
        <taxon>Cyclophyllidea</taxon>
        <taxon>Taeniidae</taxon>
        <taxon>Taenia</taxon>
    </lineage>
</organism>
<proteinExistence type="predicted"/>
<protein>
    <submittedName>
        <fullName evidence="1">Uncharacterized protein</fullName>
    </submittedName>
</protein>